<evidence type="ECO:0000256" key="1">
    <source>
        <dbReference type="SAM" id="Phobius"/>
    </source>
</evidence>
<name>A0A917GKI1_9GAMM</name>
<sequence length="167" mass="18778">MFSWLADWVSSTSLTEASRAFLGSASVVPPLVQTIHLSGVVLLTACVIFPSIGIFTASPVLFKYHQFRAYGFRCFWVAIGMMLSSGLPFFLARPYRYASNPVFSIKAGLLLVGLPLAIAVLLIYRRQLESRWYLKLLAVITIMVWVALILAGRWIAYSEYLFWPGDF</sequence>
<feature type="transmembrane region" description="Helical" evidence="1">
    <location>
        <begin position="35"/>
        <end position="62"/>
    </location>
</feature>
<keyword evidence="1" id="KW-1133">Transmembrane helix</keyword>
<keyword evidence="3" id="KW-1185">Reference proteome</keyword>
<evidence type="ECO:0000313" key="2">
    <source>
        <dbReference type="EMBL" id="GGG48981.1"/>
    </source>
</evidence>
<dbReference type="AlphaFoldDB" id="A0A917GKI1"/>
<reference evidence="2" key="2">
    <citation type="submission" date="2020-09" db="EMBL/GenBank/DDBJ databases">
        <authorList>
            <person name="Sun Q."/>
            <person name="Zhou Y."/>
        </authorList>
    </citation>
    <scope>NUCLEOTIDE SEQUENCE</scope>
    <source>
        <strain evidence="2">CGMCC 1.15425</strain>
    </source>
</reference>
<dbReference type="Proteomes" id="UP000627715">
    <property type="component" value="Unassembled WGS sequence"/>
</dbReference>
<dbReference type="OrthoDB" id="7058402at2"/>
<evidence type="ECO:0000313" key="3">
    <source>
        <dbReference type="Proteomes" id="UP000627715"/>
    </source>
</evidence>
<keyword evidence="1" id="KW-0472">Membrane</keyword>
<feature type="transmembrane region" description="Helical" evidence="1">
    <location>
        <begin position="74"/>
        <end position="91"/>
    </location>
</feature>
<organism evidence="2 3">
    <name type="scientific">Pseudohongiella nitratireducens</name>
    <dbReference type="NCBI Taxonomy" id="1768907"/>
    <lineage>
        <taxon>Bacteria</taxon>
        <taxon>Pseudomonadati</taxon>
        <taxon>Pseudomonadota</taxon>
        <taxon>Gammaproteobacteria</taxon>
        <taxon>Pseudomonadales</taxon>
        <taxon>Pseudohongiellaceae</taxon>
        <taxon>Pseudohongiella</taxon>
    </lineage>
</organism>
<gene>
    <name evidence="2" type="ORF">GCM10011403_02620</name>
</gene>
<dbReference type="EMBL" id="BMIY01000001">
    <property type="protein sequence ID" value="GGG48981.1"/>
    <property type="molecule type" value="Genomic_DNA"/>
</dbReference>
<dbReference type="RefSeq" id="WP_068812630.1">
    <property type="nucleotide sequence ID" value="NZ_BMIY01000001.1"/>
</dbReference>
<feature type="transmembrane region" description="Helical" evidence="1">
    <location>
        <begin position="136"/>
        <end position="157"/>
    </location>
</feature>
<feature type="transmembrane region" description="Helical" evidence="1">
    <location>
        <begin position="103"/>
        <end position="124"/>
    </location>
</feature>
<keyword evidence="1" id="KW-0812">Transmembrane</keyword>
<protein>
    <submittedName>
        <fullName evidence="2">Uncharacterized protein</fullName>
    </submittedName>
</protein>
<comment type="caution">
    <text evidence="2">The sequence shown here is derived from an EMBL/GenBank/DDBJ whole genome shotgun (WGS) entry which is preliminary data.</text>
</comment>
<accession>A0A917GKI1</accession>
<reference evidence="2" key="1">
    <citation type="journal article" date="2014" name="Int. J. Syst. Evol. Microbiol.">
        <title>Complete genome sequence of Corynebacterium casei LMG S-19264T (=DSM 44701T), isolated from a smear-ripened cheese.</title>
        <authorList>
            <consortium name="US DOE Joint Genome Institute (JGI-PGF)"/>
            <person name="Walter F."/>
            <person name="Albersmeier A."/>
            <person name="Kalinowski J."/>
            <person name="Ruckert C."/>
        </authorList>
    </citation>
    <scope>NUCLEOTIDE SEQUENCE</scope>
    <source>
        <strain evidence="2">CGMCC 1.15425</strain>
    </source>
</reference>
<proteinExistence type="predicted"/>